<dbReference type="GO" id="GO:0016491">
    <property type="term" value="F:oxidoreductase activity"/>
    <property type="evidence" value="ECO:0007669"/>
    <property type="project" value="UniProtKB-KW"/>
</dbReference>
<dbReference type="AlphaFoldDB" id="A0A429GET6"/>
<dbReference type="RefSeq" id="WP_125672640.1">
    <property type="nucleotide sequence ID" value="NZ_RCOS01000160.1"/>
</dbReference>
<evidence type="ECO:0000256" key="1">
    <source>
        <dbReference type="ARBA" id="ARBA00023002"/>
    </source>
</evidence>
<keyword evidence="3" id="KW-1185">Reference proteome</keyword>
<comment type="caution">
    <text evidence="2">The sequence shown here is derived from an EMBL/GenBank/DDBJ whole genome shotgun (WGS) entry which is preliminary data.</text>
</comment>
<evidence type="ECO:0000313" key="3">
    <source>
        <dbReference type="Proteomes" id="UP000277582"/>
    </source>
</evidence>
<reference evidence="2 3" key="1">
    <citation type="submission" date="2018-10" db="EMBL/GenBank/DDBJ databases">
        <title>Co-occurring genomic capacity for anaerobic methane metabolism and dissimilatory sulfite reduction discovered in the Korarchaeota.</title>
        <authorList>
            <person name="Mckay L.J."/>
            <person name="Dlakic M."/>
            <person name="Fields M.W."/>
            <person name="Delmont T.O."/>
            <person name="Eren A.M."/>
            <person name="Jay Z.J."/>
            <person name="Klingelsmith K.B."/>
            <person name="Rusch D.B."/>
            <person name="Inskeep W.P."/>
        </authorList>
    </citation>
    <scope>NUCLEOTIDE SEQUENCE [LARGE SCALE GENOMIC DNA]</scope>
    <source>
        <strain evidence="2 3">MDKW</strain>
    </source>
</reference>
<dbReference type="SUPFAM" id="SSF51905">
    <property type="entry name" value="FAD/NAD(P)-binding domain"/>
    <property type="match status" value="1"/>
</dbReference>
<dbReference type="InterPro" id="IPR036188">
    <property type="entry name" value="FAD/NAD-bd_sf"/>
</dbReference>
<dbReference type="InterPro" id="IPR051691">
    <property type="entry name" value="Metab_Enz_Cyan_OpOx_G3PDH"/>
</dbReference>
<dbReference type="OrthoDB" id="27340at2157"/>
<gene>
    <name evidence="2" type="ORF">D6D85_14395</name>
</gene>
<dbReference type="Gene3D" id="3.50.50.60">
    <property type="entry name" value="FAD/NAD(P)-binding domain"/>
    <property type="match status" value="2"/>
</dbReference>
<organism evidence="2 3">
    <name type="scientific">Candidatus Methanodesulfokora washburnensis</name>
    <dbReference type="NCBI Taxonomy" id="2478471"/>
    <lineage>
        <taxon>Archaea</taxon>
        <taxon>Thermoproteota</taxon>
        <taxon>Candidatus Korarchaeia</taxon>
        <taxon>Candidatus Korarchaeia incertae sedis</taxon>
        <taxon>Candidatus Methanodesulfokora</taxon>
    </lineage>
</organism>
<evidence type="ECO:0000313" key="2">
    <source>
        <dbReference type="EMBL" id="RSN72322.1"/>
    </source>
</evidence>
<keyword evidence="1" id="KW-0560">Oxidoreductase</keyword>
<name>A0A429GET6_9CREN</name>
<dbReference type="EMBL" id="RCOS01000160">
    <property type="protein sequence ID" value="RSN72322.1"/>
    <property type="molecule type" value="Genomic_DNA"/>
</dbReference>
<dbReference type="PANTHER" id="PTHR42949">
    <property type="entry name" value="ANAEROBIC GLYCEROL-3-PHOSPHATE DEHYDROGENASE SUBUNIT B"/>
    <property type="match status" value="1"/>
</dbReference>
<protein>
    <submittedName>
        <fullName evidence="2">NAD(P)/FAD-dependent oxidoreductase</fullName>
    </submittedName>
</protein>
<dbReference type="Proteomes" id="UP000277582">
    <property type="component" value="Unassembled WGS sequence"/>
</dbReference>
<accession>A0A429GET6</accession>
<proteinExistence type="predicted"/>
<sequence>MDREKIVIIGSGLAGLALAEMFPDSILIEVKRQPGGLFSKDNCPVSGNIGSEMINKLLYGKKVEIETAAYRLDSEGVWVINRNGSKKINGKVILATGFRERTSVELGIYGYRPAGIFPFTAAWDLVNMGYLLGEKVVIYGYNHYSLSLASKLSKLCDKIYIVYSRESLVHSLDEALSLGVDLIQGRIKWVEGRDRISLVKTDSEEIKTDALIIAEFAPWNQLGAEFLAGNAGMILESPLKVVESSMLLAELLKTGGNMERIRGNVPVLPKFVSERFRKVMLGVGTGIRVTVGGHVIITEEPYQVVEIPPGKPIVEVA</sequence>
<dbReference type="PANTHER" id="PTHR42949:SF3">
    <property type="entry name" value="ANAEROBIC GLYCEROL-3-PHOSPHATE DEHYDROGENASE SUBUNIT B"/>
    <property type="match status" value="1"/>
</dbReference>